<proteinExistence type="predicted"/>
<dbReference type="EMBL" id="MASU01000009">
    <property type="protein sequence ID" value="PXY28526.1"/>
    <property type="molecule type" value="Genomic_DNA"/>
</dbReference>
<dbReference type="AlphaFoldDB" id="A0A318LN49"/>
<protein>
    <recommendedName>
        <fullName evidence="1">Aminoglycoside phosphotransferase domain-containing protein</fullName>
    </recommendedName>
</protein>
<evidence type="ECO:0000313" key="3">
    <source>
        <dbReference type="Proteomes" id="UP000247892"/>
    </source>
</evidence>
<dbReference type="InterPro" id="IPR011009">
    <property type="entry name" value="Kinase-like_dom_sf"/>
</dbReference>
<evidence type="ECO:0000313" key="2">
    <source>
        <dbReference type="EMBL" id="PXY28526.1"/>
    </source>
</evidence>
<dbReference type="Pfam" id="PF01636">
    <property type="entry name" value="APH"/>
    <property type="match status" value="1"/>
</dbReference>
<sequence>MRAAIEREAGTVVRAEIPSAGRNSDFSATLHTSEGPVFCKGIAGAEGRRGRMHRHEAEVNPWLPSAVAPRLWWRAEVDGWLLLGFDHAAGRHADLAPGSADLPVVAEAVTTLARELAHCPASAPLLAEQWGRLAAWRRLARNTPADLDPWAREHLHRLIDLEGHAIEAADGDSLVHTDLHPLNILVDGGRARIVDWAWSRTGAAAVDVAFLVARLVAAGHTPVTAELWARGLPAWRETPATTRTAFAVAIWGMWEFLERDSPLPHRAELTAAARRWARHRLADTPRPRHTAEELVARHRRLPSVDAARMREEVDAFFGDDDW</sequence>
<accession>A0A318LN49</accession>
<evidence type="ECO:0000259" key="1">
    <source>
        <dbReference type="Pfam" id="PF01636"/>
    </source>
</evidence>
<gene>
    <name evidence="2" type="ORF">BA062_21885</name>
</gene>
<organism evidence="2 3">
    <name type="scientific">Prauserella flavalba</name>
    <dbReference type="NCBI Taxonomy" id="1477506"/>
    <lineage>
        <taxon>Bacteria</taxon>
        <taxon>Bacillati</taxon>
        <taxon>Actinomycetota</taxon>
        <taxon>Actinomycetes</taxon>
        <taxon>Pseudonocardiales</taxon>
        <taxon>Pseudonocardiaceae</taxon>
        <taxon>Prauserella</taxon>
    </lineage>
</organism>
<keyword evidence="3" id="KW-1185">Reference proteome</keyword>
<dbReference type="SUPFAM" id="SSF56112">
    <property type="entry name" value="Protein kinase-like (PK-like)"/>
    <property type="match status" value="1"/>
</dbReference>
<feature type="domain" description="Aminoglycoside phosphotransferase" evidence="1">
    <location>
        <begin position="68"/>
        <end position="237"/>
    </location>
</feature>
<dbReference type="Gene3D" id="3.90.1200.10">
    <property type="match status" value="1"/>
</dbReference>
<dbReference type="InterPro" id="IPR002575">
    <property type="entry name" value="Aminoglycoside_PTrfase"/>
</dbReference>
<name>A0A318LN49_9PSEU</name>
<dbReference type="Proteomes" id="UP000247892">
    <property type="component" value="Unassembled WGS sequence"/>
</dbReference>
<reference evidence="2 3" key="1">
    <citation type="submission" date="2016-07" db="EMBL/GenBank/DDBJ databases">
        <title>Draft genome sequence of Prauserella sp. YIM 121212, isolated from alkaline soil.</title>
        <authorList>
            <person name="Ruckert C."/>
            <person name="Albersmeier A."/>
            <person name="Jiang C.-L."/>
            <person name="Jiang Y."/>
            <person name="Kalinowski J."/>
            <person name="Schneider O."/>
            <person name="Winkler A."/>
            <person name="Zotchev S.B."/>
        </authorList>
    </citation>
    <scope>NUCLEOTIDE SEQUENCE [LARGE SCALE GENOMIC DNA]</scope>
    <source>
        <strain evidence="2 3">YIM 121212</strain>
    </source>
</reference>
<comment type="caution">
    <text evidence="2">The sequence shown here is derived from an EMBL/GenBank/DDBJ whole genome shotgun (WGS) entry which is preliminary data.</text>
</comment>